<dbReference type="InterPro" id="IPR009551">
    <property type="entry name" value="Wntless"/>
</dbReference>
<dbReference type="GO" id="GO:0006886">
    <property type="term" value="P:intracellular protein transport"/>
    <property type="evidence" value="ECO:0007669"/>
    <property type="project" value="TreeGrafter"/>
</dbReference>
<dbReference type="InterPro" id="IPR047843">
    <property type="entry name" value="WLS-like_TM"/>
</dbReference>
<accession>A0AAV6V2P7</accession>
<keyword evidence="11 18" id="KW-0472">Membrane</keyword>
<evidence type="ECO:0000256" key="18">
    <source>
        <dbReference type="SAM" id="Phobius"/>
    </source>
</evidence>
<evidence type="ECO:0000313" key="21">
    <source>
        <dbReference type="EMBL" id="KAG8190055.1"/>
    </source>
</evidence>
<protein>
    <recommendedName>
        <fullName evidence="5">Protein wntless</fullName>
    </recommendedName>
</protein>
<keyword evidence="9 18" id="KW-1133">Transmembrane helix</keyword>
<evidence type="ECO:0000259" key="19">
    <source>
        <dbReference type="Pfam" id="PF06664"/>
    </source>
</evidence>
<dbReference type="GO" id="GO:0061355">
    <property type="term" value="P:Wnt protein secretion"/>
    <property type="evidence" value="ECO:0007669"/>
    <property type="project" value="TreeGrafter"/>
</dbReference>
<evidence type="ECO:0000256" key="9">
    <source>
        <dbReference type="ARBA" id="ARBA00022989"/>
    </source>
</evidence>
<evidence type="ECO:0000256" key="8">
    <source>
        <dbReference type="ARBA" id="ARBA00022692"/>
    </source>
</evidence>
<keyword evidence="7" id="KW-0879">Wnt signaling pathway</keyword>
<dbReference type="Proteomes" id="UP000827092">
    <property type="component" value="Unassembled WGS sequence"/>
</dbReference>
<comment type="caution">
    <text evidence="21">The sequence shown here is derived from an EMBL/GenBank/DDBJ whole genome shotgun (WGS) entry which is preliminary data.</text>
</comment>
<keyword evidence="12" id="KW-0628">Postsynaptic cell membrane</keyword>
<comment type="function">
    <text evidence="14">A segment polarity gene required for wingless (wg)-dependent patterning processes, acting in both wg-sending cells and wg-target cells. In non-neuronal cells wls directs wg secretion. The wls traffic loop encompasses the Golgi, the cell surface, an endocytic compartment and a retrograde route leading back to the Golgi, and involves clathrin-mediated endocytosis and the retromer complex (a conserved protein complex consisting of Vps35 and Vps26). In neuronal cells (the larval motorneuron NMJ), the wg signal moves across the synapse via the release of wls-containing exosome-like vesicles. Postsynaptic wls is required for the trafficking of fz2 through the fz2-interacting protein Grip.</text>
</comment>
<evidence type="ECO:0000256" key="12">
    <source>
        <dbReference type="ARBA" id="ARBA00023257"/>
    </source>
</evidence>
<keyword evidence="12" id="KW-0770">Synapse</keyword>
<evidence type="ECO:0000256" key="4">
    <source>
        <dbReference type="ARBA" id="ARBA00008148"/>
    </source>
</evidence>
<evidence type="ECO:0000256" key="6">
    <source>
        <dbReference type="ARBA" id="ARBA00022473"/>
    </source>
</evidence>
<dbReference type="Pfam" id="PF06664">
    <property type="entry name" value="WLS-like_TM"/>
    <property type="match status" value="1"/>
</dbReference>
<dbReference type="GO" id="GO:0017147">
    <property type="term" value="F:Wnt-protein binding"/>
    <property type="evidence" value="ECO:0007669"/>
    <property type="project" value="InterPro"/>
</dbReference>
<evidence type="ECO:0000256" key="17">
    <source>
        <dbReference type="ARBA" id="ARBA00034107"/>
    </source>
</evidence>
<feature type="transmembrane region" description="Helical" evidence="18">
    <location>
        <begin position="512"/>
        <end position="537"/>
    </location>
</feature>
<gene>
    <name evidence="21" type="ORF">JTE90_023027</name>
</gene>
<evidence type="ECO:0000256" key="5">
    <source>
        <dbReference type="ARBA" id="ARBA00015887"/>
    </source>
</evidence>
<sequence length="563" mass="65952">MHRVTVQRENSKLDRLLIGFFAGFCCCVILALCIVIVPLQNTTEEGSYTVDTYTASKCIVEHPTGDYKYDENWHIPSGGPREDKSNCLEPSEILNTTDGRITMDEVVYTFIVPHVKRNDTGIWTRGFSRWILTLEAFLFLDVVFDRNHTEELTIAKLTYEVRMGYQNNIMNDKRYWRDNATLPQPEDEWTIMAETTESRTLKCYLQPHGIVKGVKYGCNLFPFFRLPGVLHNHFLINIRFPNDVVGNSVFNSDLQYIKDIQLILRHQTAVHTRNFNLIKMIYFPLTMEVFFWYFKRLHFRPKLPIDRTCLYLGFCLLILDTPLEFLTIYADVYFSPLYNYDHQELFFIASLILFCTAFFLQFIRPRMQLKNACLTLFYLSPFNLFLMVFLIDLYEKLVQSKNPFFSVWDSISGFRHSPEFNLFLVIFSAIYVLIVSFQFNSFYNDTVIKQKIVLRTRGYHLYKGGIKALRFLMFGVYSVTILTVMQFMYFQVESAAFKILGPIEKVQSMNSSPYLTVFLFLVFGMRNLFAYSFLILYAPAAVHNHNVNNIEEHEMNVIGPAQV</sequence>
<dbReference type="GO" id="GO:0016055">
    <property type="term" value="P:Wnt signaling pathway"/>
    <property type="evidence" value="ECO:0007669"/>
    <property type="project" value="UniProtKB-KW"/>
</dbReference>
<evidence type="ECO:0000256" key="7">
    <source>
        <dbReference type="ARBA" id="ARBA00022687"/>
    </source>
</evidence>
<evidence type="ECO:0000256" key="10">
    <source>
        <dbReference type="ARBA" id="ARBA00023034"/>
    </source>
</evidence>
<dbReference type="EMBL" id="JAFNEN010000195">
    <property type="protein sequence ID" value="KAG8190055.1"/>
    <property type="molecule type" value="Genomic_DNA"/>
</dbReference>
<comment type="subunit">
    <text evidence="15">Interacts with wg; in the Golgi. Interacts with Vps35, a component of the retromer complex; wls stability is regulated by Vps35.</text>
</comment>
<dbReference type="GO" id="GO:0045211">
    <property type="term" value="C:postsynaptic membrane"/>
    <property type="evidence" value="ECO:0007669"/>
    <property type="project" value="UniProtKB-SubCell"/>
</dbReference>
<proteinExistence type="inferred from homology"/>
<evidence type="ECO:0000256" key="2">
    <source>
        <dbReference type="ARBA" id="ARBA00004477"/>
    </source>
</evidence>
<dbReference type="PANTHER" id="PTHR13449:SF2">
    <property type="entry name" value="PROTEIN WNTLESS HOMOLOG"/>
    <property type="match status" value="1"/>
</dbReference>
<evidence type="ECO:0000256" key="15">
    <source>
        <dbReference type="ARBA" id="ARBA00025880"/>
    </source>
</evidence>
<keyword evidence="10" id="KW-0333">Golgi apparatus</keyword>
<keyword evidence="6" id="KW-0217">Developmental protein</keyword>
<organism evidence="21 22">
    <name type="scientific">Oedothorax gibbosus</name>
    <dbReference type="NCBI Taxonomy" id="931172"/>
    <lineage>
        <taxon>Eukaryota</taxon>
        <taxon>Metazoa</taxon>
        <taxon>Ecdysozoa</taxon>
        <taxon>Arthropoda</taxon>
        <taxon>Chelicerata</taxon>
        <taxon>Arachnida</taxon>
        <taxon>Araneae</taxon>
        <taxon>Araneomorphae</taxon>
        <taxon>Entelegynae</taxon>
        <taxon>Araneoidea</taxon>
        <taxon>Linyphiidae</taxon>
        <taxon>Erigoninae</taxon>
        <taxon>Oedothorax</taxon>
    </lineage>
</organism>
<dbReference type="InterPro" id="IPR053936">
    <property type="entry name" value="WLS_GOLD"/>
</dbReference>
<evidence type="ECO:0000256" key="3">
    <source>
        <dbReference type="ARBA" id="ARBA00004653"/>
    </source>
</evidence>
<feature type="transmembrane region" description="Helical" evidence="18">
    <location>
        <begin position="375"/>
        <end position="394"/>
    </location>
</feature>
<evidence type="ECO:0000256" key="1">
    <source>
        <dbReference type="ARBA" id="ARBA00004337"/>
    </source>
</evidence>
<feature type="domain" description="Wntless GOLD" evidence="20">
    <location>
        <begin position="71"/>
        <end position="267"/>
    </location>
</feature>
<reference evidence="21 22" key="1">
    <citation type="journal article" date="2022" name="Nat. Ecol. Evol.">
        <title>A masculinizing supergene underlies an exaggerated male reproductive morph in a spider.</title>
        <authorList>
            <person name="Hendrickx F."/>
            <person name="De Corte Z."/>
            <person name="Sonet G."/>
            <person name="Van Belleghem S.M."/>
            <person name="Kostlbacher S."/>
            <person name="Vangestel C."/>
        </authorList>
    </citation>
    <scope>NUCLEOTIDE SEQUENCE [LARGE SCALE GENOMIC DNA]</scope>
    <source>
        <strain evidence="21">W744_W776</strain>
    </source>
</reference>
<feature type="transmembrane region" description="Helical" evidence="18">
    <location>
        <begin position="16"/>
        <end position="39"/>
    </location>
</feature>
<name>A0AAV6V2P7_9ARAC</name>
<keyword evidence="22" id="KW-1185">Reference proteome</keyword>
<feature type="transmembrane region" description="Helical" evidence="18">
    <location>
        <begin position="309"/>
        <end position="330"/>
    </location>
</feature>
<evidence type="ECO:0000256" key="16">
    <source>
        <dbReference type="ARBA" id="ARBA00034104"/>
    </source>
</evidence>
<evidence type="ECO:0000256" key="14">
    <source>
        <dbReference type="ARBA" id="ARBA00025339"/>
    </source>
</evidence>
<evidence type="ECO:0000313" key="22">
    <source>
        <dbReference type="Proteomes" id="UP000827092"/>
    </source>
</evidence>
<dbReference type="GO" id="GO:0005789">
    <property type="term" value="C:endoplasmic reticulum membrane"/>
    <property type="evidence" value="ECO:0007669"/>
    <property type="project" value="UniProtKB-SubCell"/>
</dbReference>
<comment type="similarity">
    <text evidence="4">Belongs to the wntless family.</text>
</comment>
<feature type="transmembrane region" description="Helical" evidence="18">
    <location>
        <begin position="471"/>
        <end position="492"/>
    </location>
</feature>
<dbReference type="Pfam" id="PF21883">
    <property type="entry name" value="WLS_GOLD"/>
    <property type="match status" value="1"/>
</dbReference>
<feature type="transmembrane region" description="Helical" evidence="18">
    <location>
        <begin position="422"/>
        <end position="443"/>
    </location>
</feature>
<feature type="transmembrane region" description="Helical" evidence="18">
    <location>
        <begin position="345"/>
        <end position="363"/>
    </location>
</feature>
<dbReference type="GO" id="GO:0010008">
    <property type="term" value="C:endosome membrane"/>
    <property type="evidence" value="ECO:0007669"/>
    <property type="project" value="UniProtKB-SubCell"/>
</dbReference>
<feature type="domain" description="Wntless-like transmembrane" evidence="19">
    <location>
        <begin position="277"/>
        <end position="540"/>
    </location>
</feature>
<dbReference type="PANTHER" id="PTHR13449">
    <property type="entry name" value="INTEGRAL MEMBRANE PROTEIN GPR177"/>
    <property type="match status" value="1"/>
</dbReference>
<evidence type="ECO:0000256" key="13">
    <source>
        <dbReference type="ARBA" id="ARBA00023273"/>
    </source>
</evidence>
<keyword evidence="13" id="KW-0966">Cell projection</keyword>
<dbReference type="GO" id="GO:0042734">
    <property type="term" value="C:presynaptic membrane"/>
    <property type="evidence" value="ECO:0007669"/>
    <property type="project" value="UniProtKB-SubCell"/>
</dbReference>
<evidence type="ECO:0000259" key="20">
    <source>
        <dbReference type="Pfam" id="PF21883"/>
    </source>
</evidence>
<keyword evidence="8 18" id="KW-0812">Transmembrane</keyword>
<dbReference type="AlphaFoldDB" id="A0AAV6V2P7"/>
<dbReference type="GO" id="GO:0000139">
    <property type="term" value="C:Golgi membrane"/>
    <property type="evidence" value="ECO:0007669"/>
    <property type="project" value="UniProtKB-SubCell"/>
</dbReference>
<evidence type="ECO:0000256" key="11">
    <source>
        <dbReference type="ARBA" id="ARBA00023136"/>
    </source>
</evidence>
<comment type="subcellular location">
    <subcellularLocation>
        <location evidence="2">Endoplasmic reticulum membrane</location>
        <topology evidence="2">Multi-pass membrane protein</topology>
    </subcellularLocation>
    <subcellularLocation>
        <location evidence="1">Endosome membrane</location>
        <topology evidence="1">Multi-pass membrane protein</topology>
    </subcellularLocation>
    <subcellularLocation>
        <location evidence="3">Golgi apparatus membrane</location>
        <topology evidence="3">Multi-pass membrane protein</topology>
    </subcellularLocation>
    <subcellularLocation>
        <location evidence="16">Postsynaptic cell membrane</location>
        <topology evidence="16">Multi-pass membrane protein</topology>
    </subcellularLocation>
    <subcellularLocation>
        <location evidence="17">Presynaptic cell membrane</location>
        <topology evidence="17">Multi-pass membrane protein</topology>
    </subcellularLocation>
</comment>